<dbReference type="EC" id="3.4.24.85" evidence="4"/>
<keyword evidence="6 11" id="KW-0812">Transmembrane</keyword>
<feature type="domain" description="Peptidase M50" evidence="12">
    <location>
        <begin position="128"/>
        <end position="464"/>
    </location>
</feature>
<sequence length="483" mass="54360">MEVYVGLIVITAIYGCLIFFDTFFKTCAHYPYLRFLDGTGLEIKLLQVRWTTNAFNRFFSRLGYNQSKFLDVWFTIGLYASLALLPVSTYLLLYSFLQSYFAVEEASTITIEPMLPGINLPVSELGYYSLTLVICSIVHEMGHALAAVRENVSLECVGVNAIFILPVAFVLLGTEKLFSLKNKNILKILCAGVWHNIVLSLLAFLIYSFLPHVFSSLYTINEGVIVVNVAKNSPLLGARGLKMGDTIVGINDCLIYNEESWVNCIKHINTRKSGFCLNGDLIRSLDESIPLKHTDNGYLDCCNADKQNNFCFEYLDEGILKLPSHVCLPGRTVVEKATTFCSFEPHACPNNLFCFRPLVENYTNLFKIVKSDNTNVIYSGPVTDVYRTLEVSPYIHPNISSTIPDRTMKLLRYVIVVSMGLGVINIIPCWFMDGQYIISILGNIMLVKMLGKKKTNLIVLTLTTFITFILVTHCMQAVWNALF</sequence>
<dbReference type="InterPro" id="IPR036034">
    <property type="entry name" value="PDZ_sf"/>
</dbReference>
<feature type="transmembrane region" description="Helical" evidence="11">
    <location>
        <begin position="6"/>
        <end position="24"/>
    </location>
</feature>
<feature type="transmembrane region" description="Helical" evidence="11">
    <location>
        <begin position="457"/>
        <end position="479"/>
    </location>
</feature>
<reference evidence="13" key="1">
    <citation type="submission" date="2021-12" db="EMBL/GenBank/DDBJ databases">
        <authorList>
            <person name="King R."/>
        </authorList>
    </citation>
    <scope>NUCLEOTIDE SEQUENCE</scope>
</reference>
<feature type="transmembrane region" description="Helical" evidence="11">
    <location>
        <begin position="152"/>
        <end position="173"/>
    </location>
</feature>
<comment type="similarity">
    <text evidence="3">Belongs to the peptidase M50A family.</text>
</comment>
<keyword evidence="14" id="KW-1185">Reference proteome</keyword>
<feature type="transmembrane region" description="Helical" evidence="11">
    <location>
        <begin position="185"/>
        <end position="210"/>
    </location>
</feature>
<accession>A0A9P0B2K4</accession>
<dbReference type="GO" id="GO:0004222">
    <property type="term" value="F:metalloendopeptidase activity"/>
    <property type="evidence" value="ECO:0007669"/>
    <property type="project" value="InterPro"/>
</dbReference>
<dbReference type="PRINTS" id="PR01000">
    <property type="entry name" value="SREBPS2PTASE"/>
</dbReference>
<evidence type="ECO:0000256" key="11">
    <source>
        <dbReference type="SAM" id="Phobius"/>
    </source>
</evidence>
<dbReference type="EMBL" id="OV121134">
    <property type="protein sequence ID" value="CAH0553742.1"/>
    <property type="molecule type" value="Genomic_DNA"/>
</dbReference>
<proteinExistence type="inferred from homology"/>
<evidence type="ECO:0000256" key="6">
    <source>
        <dbReference type="ARBA" id="ARBA00022692"/>
    </source>
</evidence>
<dbReference type="SUPFAM" id="SSF50156">
    <property type="entry name" value="PDZ domain-like"/>
    <property type="match status" value="1"/>
</dbReference>
<keyword evidence="7 11" id="KW-1133">Transmembrane helix</keyword>
<organism evidence="13 14">
    <name type="scientific">Brassicogethes aeneus</name>
    <name type="common">Rape pollen beetle</name>
    <name type="synonym">Meligethes aeneus</name>
    <dbReference type="NCBI Taxonomy" id="1431903"/>
    <lineage>
        <taxon>Eukaryota</taxon>
        <taxon>Metazoa</taxon>
        <taxon>Ecdysozoa</taxon>
        <taxon>Arthropoda</taxon>
        <taxon>Hexapoda</taxon>
        <taxon>Insecta</taxon>
        <taxon>Pterygota</taxon>
        <taxon>Neoptera</taxon>
        <taxon>Endopterygota</taxon>
        <taxon>Coleoptera</taxon>
        <taxon>Polyphaga</taxon>
        <taxon>Cucujiformia</taxon>
        <taxon>Nitidulidae</taxon>
        <taxon>Meligethinae</taxon>
        <taxon>Brassicogethes</taxon>
    </lineage>
</organism>
<comment type="catalytic activity">
    <reaction evidence="1">
        <text>Cleaves several transcription factors that are type-2 transmembrane proteins within membrane-spanning domains. Known substrates include sterol regulatory element-binding protein (SREBP) -1, SREBP-2 and forms of the transcriptional activator ATF6. SREBP-2 is cleaved at the site 477-DRSRILL-|-CVLTFLCLSFNPLTSLLQWGGA-505. The residues Asn-Pro, 11 residues distal to the site of cleavage in the membrane-spanning domain, are important for cleavage by S2P endopeptidase. Replacement of either of these residues does not prevent cleavage, but there is no cleavage if both of these residues are replaced.</text>
        <dbReference type="EC" id="3.4.24.85"/>
    </reaction>
</comment>
<evidence type="ECO:0000313" key="13">
    <source>
        <dbReference type="EMBL" id="CAH0553742.1"/>
    </source>
</evidence>
<evidence type="ECO:0000256" key="5">
    <source>
        <dbReference type="ARBA" id="ARBA00014400"/>
    </source>
</evidence>
<evidence type="ECO:0000256" key="1">
    <source>
        <dbReference type="ARBA" id="ARBA00001350"/>
    </source>
</evidence>
<dbReference type="GO" id="GO:0005737">
    <property type="term" value="C:cytoplasm"/>
    <property type="evidence" value="ECO:0007669"/>
    <property type="project" value="TreeGrafter"/>
</dbReference>
<feature type="transmembrane region" description="Helical" evidence="11">
    <location>
        <begin position="410"/>
        <end position="428"/>
    </location>
</feature>
<evidence type="ECO:0000256" key="3">
    <source>
        <dbReference type="ARBA" id="ARBA00009989"/>
    </source>
</evidence>
<protein>
    <recommendedName>
        <fullName evidence="5">Membrane-bound transcription factor site-2 protease</fullName>
        <ecNumber evidence="4">3.4.24.85</ecNumber>
    </recommendedName>
    <alternativeName>
        <fullName evidence="9">Endopeptidase S2P</fullName>
    </alternativeName>
</protein>
<dbReference type="Pfam" id="PF02163">
    <property type="entry name" value="Peptidase_M50"/>
    <property type="match status" value="1"/>
</dbReference>
<dbReference type="GO" id="GO:0016020">
    <property type="term" value="C:membrane"/>
    <property type="evidence" value="ECO:0007669"/>
    <property type="project" value="InterPro"/>
</dbReference>
<dbReference type="Proteomes" id="UP001154078">
    <property type="component" value="Chromosome 3"/>
</dbReference>
<dbReference type="GO" id="GO:1905897">
    <property type="term" value="P:regulation of response to endoplasmic reticulum stress"/>
    <property type="evidence" value="ECO:0007669"/>
    <property type="project" value="TreeGrafter"/>
</dbReference>
<keyword evidence="8 11" id="KW-0472">Membrane</keyword>
<dbReference type="InterPro" id="IPR001193">
    <property type="entry name" value="MBTPS2"/>
</dbReference>
<evidence type="ECO:0000256" key="7">
    <source>
        <dbReference type="ARBA" id="ARBA00022989"/>
    </source>
</evidence>
<evidence type="ECO:0000256" key="4">
    <source>
        <dbReference type="ARBA" id="ARBA00012347"/>
    </source>
</evidence>
<evidence type="ECO:0000256" key="2">
    <source>
        <dbReference type="ARBA" id="ARBA00004127"/>
    </source>
</evidence>
<evidence type="ECO:0000313" key="14">
    <source>
        <dbReference type="Proteomes" id="UP001154078"/>
    </source>
</evidence>
<dbReference type="OrthoDB" id="69989at2759"/>
<comment type="subcellular location">
    <subcellularLocation>
        <location evidence="2">Endomembrane system</location>
        <topology evidence="2">Multi-pass membrane protein</topology>
    </subcellularLocation>
</comment>
<feature type="transmembrane region" description="Helical" evidence="11">
    <location>
        <begin position="434"/>
        <end position="450"/>
    </location>
</feature>
<evidence type="ECO:0000256" key="10">
    <source>
        <dbReference type="ARBA" id="ARBA00045828"/>
    </source>
</evidence>
<gene>
    <name evidence="13" type="ORF">MELIAE_LOCUS5661</name>
</gene>
<comment type="function">
    <text evidence="10">Zinc metalloprotease that mediates intramembrane proteolysis of proteins such as ATF6, ATF6B, SREBF1/SREBP1 and SREBF2/SREBP2. Catalyzes the second step in the proteolytic activation of the sterol regulatory element-binding proteins (SREBPs) SREBF1/SREBP1 and SREBF2/SREBP2: cleaves SREBPs within the first transmembrane segment, thereby releasing the N-terminal segment with a portion of the transmembrane segment attached. Mature N-terminal SREBP fragments shuttle to the nucleus and activate gene transcription. Also mediates the second step in the proteolytic activation of the cyclic AMP-dependent transcription factor ATF-6 (ATF6 and ATF6B). Involved in intramembrane proteolysis during bone formation. In astrocytes and osteoblasts, upon DNA damage and ER stress, mediates the second step of the regulated intramembrane proteolytic activation of the transcription factor CREB3L1, leading to the inhibition of cell-cycle progression.</text>
</comment>
<evidence type="ECO:0000259" key="12">
    <source>
        <dbReference type="Pfam" id="PF02163"/>
    </source>
</evidence>
<dbReference type="PANTHER" id="PTHR13325:SF3">
    <property type="entry name" value="MEMBRANE-BOUND TRANSCRIPTION FACTOR SITE-2 PROTEASE"/>
    <property type="match status" value="1"/>
</dbReference>
<dbReference type="AlphaFoldDB" id="A0A9P0B2K4"/>
<dbReference type="PANTHER" id="PTHR13325">
    <property type="entry name" value="PROTEASE M50 MEMBRANE-BOUND TRANSCRIPTION FACTOR SITE 2 PROTEASE"/>
    <property type="match status" value="1"/>
</dbReference>
<evidence type="ECO:0000256" key="9">
    <source>
        <dbReference type="ARBA" id="ARBA00032658"/>
    </source>
</evidence>
<name>A0A9P0B2K4_BRAAE</name>
<dbReference type="GO" id="GO:0031293">
    <property type="term" value="P:membrane protein intracellular domain proteolysis"/>
    <property type="evidence" value="ECO:0007669"/>
    <property type="project" value="TreeGrafter"/>
</dbReference>
<dbReference type="InterPro" id="IPR008915">
    <property type="entry name" value="Peptidase_M50"/>
</dbReference>
<dbReference type="GO" id="GO:0012505">
    <property type="term" value="C:endomembrane system"/>
    <property type="evidence" value="ECO:0007669"/>
    <property type="project" value="UniProtKB-SubCell"/>
</dbReference>
<feature type="transmembrane region" description="Helical" evidence="11">
    <location>
        <begin position="69"/>
        <end position="93"/>
    </location>
</feature>
<evidence type="ECO:0000256" key="8">
    <source>
        <dbReference type="ARBA" id="ARBA00023136"/>
    </source>
</evidence>